<dbReference type="AlphaFoldDB" id="A0AAW1UH43"/>
<name>A0AAW1UH43_9CUCU</name>
<accession>A0AAW1UH43</accession>
<organism evidence="1 2">
    <name type="scientific">Henosepilachna vigintioctopunctata</name>
    <dbReference type="NCBI Taxonomy" id="420089"/>
    <lineage>
        <taxon>Eukaryota</taxon>
        <taxon>Metazoa</taxon>
        <taxon>Ecdysozoa</taxon>
        <taxon>Arthropoda</taxon>
        <taxon>Hexapoda</taxon>
        <taxon>Insecta</taxon>
        <taxon>Pterygota</taxon>
        <taxon>Neoptera</taxon>
        <taxon>Endopterygota</taxon>
        <taxon>Coleoptera</taxon>
        <taxon>Polyphaga</taxon>
        <taxon>Cucujiformia</taxon>
        <taxon>Coccinelloidea</taxon>
        <taxon>Coccinellidae</taxon>
        <taxon>Epilachninae</taxon>
        <taxon>Epilachnini</taxon>
        <taxon>Henosepilachna</taxon>
    </lineage>
</organism>
<keyword evidence="2" id="KW-1185">Reference proteome</keyword>
<reference evidence="1 2" key="1">
    <citation type="submission" date="2023-03" db="EMBL/GenBank/DDBJ databases">
        <title>Genome insight into feeding habits of ladybird beetles.</title>
        <authorList>
            <person name="Li H.-S."/>
            <person name="Huang Y.-H."/>
            <person name="Pang H."/>
        </authorList>
    </citation>
    <scope>NUCLEOTIDE SEQUENCE [LARGE SCALE GENOMIC DNA]</scope>
    <source>
        <strain evidence="1">SYSU_2023b</strain>
        <tissue evidence="1">Whole body</tissue>
    </source>
</reference>
<dbReference type="EMBL" id="JARQZJ010000062">
    <property type="protein sequence ID" value="KAK9879527.1"/>
    <property type="molecule type" value="Genomic_DNA"/>
</dbReference>
<protein>
    <submittedName>
        <fullName evidence="1">Uncharacterized protein</fullName>
    </submittedName>
</protein>
<sequence length="147" mass="16966">MSVEENVKRSKLPLQRSASFIEFGCTSSPNSNLRVTKSYTGIMGLKLNSQETKGTQMNNNNNDNGNCGEMLEDLDSDDRVIETLDIFKNEIMLFKESLLNYQGRKYLINDISNKWKKDCRMWLWKNRADRRNIGDLCINQNAVLTMS</sequence>
<proteinExistence type="predicted"/>
<dbReference type="Proteomes" id="UP001431783">
    <property type="component" value="Unassembled WGS sequence"/>
</dbReference>
<comment type="caution">
    <text evidence="1">The sequence shown here is derived from an EMBL/GenBank/DDBJ whole genome shotgun (WGS) entry which is preliminary data.</text>
</comment>
<evidence type="ECO:0000313" key="1">
    <source>
        <dbReference type="EMBL" id="KAK9879527.1"/>
    </source>
</evidence>
<evidence type="ECO:0000313" key="2">
    <source>
        <dbReference type="Proteomes" id="UP001431783"/>
    </source>
</evidence>
<gene>
    <name evidence="1" type="ORF">WA026_006597</name>
</gene>